<keyword evidence="2" id="KW-1185">Reference proteome</keyword>
<evidence type="ECO:0000313" key="2">
    <source>
        <dbReference type="Proteomes" id="UP000593572"/>
    </source>
</evidence>
<dbReference type="EMBL" id="JABEZX010000011">
    <property type="protein sequence ID" value="MBA0571127.1"/>
    <property type="molecule type" value="Genomic_DNA"/>
</dbReference>
<dbReference type="AlphaFoldDB" id="A0A7J8N2A1"/>
<evidence type="ECO:0000313" key="1">
    <source>
        <dbReference type="EMBL" id="MBA0571127.1"/>
    </source>
</evidence>
<organism evidence="1 2">
    <name type="scientific">Gossypium lobatum</name>
    <dbReference type="NCBI Taxonomy" id="34289"/>
    <lineage>
        <taxon>Eukaryota</taxon>
        <taxon>Viridiplantae</taxon>
        <taxon>Streptophyta</taxon>
        <taxon>Embryophyta</taxon>
        <taxon>Tracheophyta</taxon>
        <taxon>Spermatophyta</taxon>
        <taxon>Magnoliopsida</taxon>
        <taxon>eudicotyledons</taxon>
        <taxon>Gunneridae</taxon>
        <taxon>Pentapetalae</taxon>
        <taxon>rosids</taxon>
        <taxon>malvids</taxon>
        <taxon>Malvales</taxon>
        <taxon>Malvaceae</taxon>
        <taxon>Malvoideae</taxon>
        <taxon>Gossypium</taxon>
    </lineage>
</organism>
<sequence>MREIWLKEPNCATTPMAAAMC</sequence>
<reference evidence="1 2" key="1">
    <citation type="journal article" date="2019" name="Genome Biol. Evol.">
        <title>Insights into the evolution of the New World diploid cottons (Gossypium, subgenus Houzingenia) based on genome sequencing.</title>
        <authorList>
            <person name="Grover C.E."/>
            <person name="Arick M.A. 2nd"/>
            <person name="Thrash A."/>
            <person name="Conover J.L."/>
            <person name="Sanders W.S."/>
            <person name="Peterson D.G."/>
            <person name="Frelichowski J.E."/>
            <person name="Scheffler J.A."/>
            <person name="Scheffler B.E."/>
            <person name="Wendel J.F."/>
        </authorList>
    </citation>
    <scope>NUCLEOTIDE SEQUENCE [LARGE SCALE GENOMIC DNA]</scope>
    <source>
        <strain evidence="1">157</strain>
        <tissue evidence="1">Leaf</tissue>
    </source>
</reference>
<accession>A0A7J8N2A1</accession>
<name>A0A7J8N2A1_9ROSI</name>
<proteinExistence type="predicted"/>
<protein>
    <submittedName>
        <fullName evidence="1">Uncharacterized protein</fullName>
    </submittedName>
</protein>
<dbReference type="Proteomes" id="UP000593572">
    <property type="component" value="Unassembled WGS sequence"/>
</dbReference>
<comment type="caution">
    <text evidence="1">The sequence shown here is derived from an EMBL/GenBank/DDBJ whole genome shotgun (WGS) entry which is preliminary data.</text>
</comment>
<gene>
    <name evidence="1" type="ORF">Golob_004718</name>
</gene>